<name>A0A0P7G7D3_9EURY</name>
<evidence type="ECO:0000313" key="1">
    <source>
        <dbReference type="EMBL" id="KPN29102.1"/>
    </source>
</evidence>
<organism evidence="1 2">
    <name type="scientific">Halolamina pelagica</name>
    <dbReference type="NCBI Taxonomy" id="699431"/>
    <lineage>
        <taxon>Archaea</taxon>
        <taxon>Methanobacteriati</taxon>
        <taxon>Methanobacteriota</taxon>
        <taxon>Stenosarchaea group</taxon>
        <taxon>Halobacteria</taxon>
        <taxon>Halobacteriales</taxon>
        <taxon>Haloferacaceae</taxon>
    </lineage>
</organism>
<dbReference type="Proteomes" id="UP000050535">
    <property type="component" value="Unassembled WGS sequence"/>
</dbReference>
<dbReference type="AlphaFoldDB" id="A0A0P7G7D3"/>
<keyword evidence="2" id="KW-1185">Reference proteome</keyword>
<comment type="caution">
    <text evidence="1">The sequence shown here is derived from an EMBL/GenBank/DDBJ whole genome shotgun (WGS) entry which is preliminary data.</text>
</comment>
<protein>
    <recommendedName>
        <fullName evidence="3">IclR-ED domain-containing protein</fullName>
    </recommendedName>
</protein>
<evidence type="ECO:0000313" key="2">
    <source>
        <dbReference type="Proteomes" id="UP000050535"/>
    </source>
</evidence>
<evidence type="ECO:0008006" key="3">
    <source>
        <dbReference type="Google" id="ProtNLM"/>
    </source>
</evidence>
<accession>A0A0P7G7D3</accession>
<reference evidence="2" key="1">
    <citation type="submission" date="2013-11" db="EMBL/GenBank/DDBJ databases">
        <authorList>
            <person name="Hoang H.T."/>
            <person name="Killian M.L."/>
            <person name="Madson D.M."/>
            <person name="Arruda P.H.E."/>
            <person name="Sun D."/>
            <person name="Schwartz K.J."/>
            <person name="Yoon K."/>
        </authorList>
    </citation>
    <scope>NUCLEOTIDE SEQUENCE [LARGE SCALE GENOMIC DNA]</scope>
    <source>
        <strain evidence="2">CDK2</strain>
    </source>
</reference>
<sequence length="39" mass="4269">MIGALGISGPINRVVNDDGEYSQLLLDAKKELELTIRLL</sequence>
<proteinExistence type="predicted"/>
<gene>
    <name evidence="1" type="ORF">SY89_03336</name>
</gene>
<dbReference type="EMBL" id="LGUC01000002">
    <property type="protein sequence ID" value="KPN29102.1"/>
    <property type="molecule type" value="Genomic_DNA"/>
</dbReference>